<name>A0A438KCE7_VITVI</name>
<dbReference type="Proteomes" id="UP000288805">
    <property type="component" value="Unassembled WGS sequence"/>
</dbReference>
<accession>A0A438KCE7</accession>
<organism evidence="1 2">
    <name type="scientific">Vitis vinifera</name>
    <name type="common">Grape</name>
    <dbReference type="NCBI Taxonomy" id="29760"/>
    <lineage>
        <taxon>Eukaryota</taxon>
        <taxon>Viridiplantae</taxon>
        <taxon>Streptophyta</taxon>
        <taxon>Embryophyta</taxon>
        <taxon>Tracheophyta</taxon>
        <taxon>Spermatophyta</taxon>
        <taxon>Magnoliopsida</taxon>
        <taxon>eudicotyledons</taxon>
        <taxon>Gunneridae</taxon>
        <taxon>Pentapetalae</taxon>
        <taxon>rosids</taxon>
        <taxon>Vitales</taxon>
        <taxon>Vitaceae</taxon>
        <taxon>Viteae</taxon>
        <taxon>Vitis</taxon>
    </lineage>
</organism>
<sequence>MEENSTASNVARAIVAALDWSSSPDARKAAVSYLESVLTNLLSATLSSQFYVKDLNFIAFVYVAIKAGDIRVLASTSFLLVKKDWSSEIRLHAFKMLQANVSLQASKNLDLFLLQWLSGEARTEWQQPCHLCAYGANLFSFILIVFPSTDAEMGAMAP</sequence>
<gene>
    <name evidence="1" type="primary">HST1_2</name>
    <name evidence="1" type="ORF">CK203_006818</name>
</gene>
<evidence type="ECO:0000313" key="2">
    <source>
        <dbReference type="Proteomes" id="UP000288805"/>
    </source>
</evidence>
<dbReference type="AlphaFoldDB" id="A0A438KCE7"/>
<dbReference type="EMBL" id="QGNW01000010">
    <property type="protein sequence ID" value="RVX18850.1"/>
    <property type="molecule type" value="Genomic_DNA"/>
</dbReference>
<protein>
    <submittedName>
        <fullName evidence="1">Protein HASTY 1</fullName>
    </submittedName>
</protein>
<reference evidence="1 2" key="1">
    <citation type="journal article" date="2018" name="PLoS Genet.">
        <title>Population sequencing reveals clonal diversity and ancestral inbreeding in the grapevine cultivar Chardonnay.</title>
        <authorList>
            <person name="Roach M.J."/>
            <person name="Johnson D.L."/>
            <person name="Bohlmann J."/>
            <person name="van Vuuren H.J."/>
            <person name="Jones S.J."/>
            <person name="Pretorius I.S."/>
            <person name="Schmidt S.A."/>
            <person name="Borneman A.R."/>
        </authorList>
    </citation>
    <scope>NUCLEOTIDE SEQUENCE [LARGE SCALE GENOMIC DNA]</scope>
    <source>
        <strain evidence="2">cv. Chardonnay</strain>
        <tissue evidence="1">Leaf</tissue>
    </source>
</reference>
<comment type="caution">
    <text evidence="1">The sequence shown here is derived from an EMBL/GenBank/DDBJ whole genome shotgun (WGS) entry which is preliminary data.</text>
</comment>
<proteinExistence type="predicted"/>
<evidence type="ECO:0000313" key="1">
    <source>
        <dbReference type="EMBL" id="RVX18850.1"/>
    </source>
</evidence>